<evidence type="ECO:0000313" key="3">
    <source>
        <dbReference type="Proteomes" id="UP000011553"/>
    </source>
</evidence>
<dbReference type="PROSITE" id="PS51257">
    <property type="entry name" value="PROKAR_LIPOPROTEIN"/>
    <property type="match status" value="1"/>
</dbReference>
<dbReference type="InterPro" id="IPR038482">
    <property type="entry name" value="Tp34-type_sf"/>
</dbReference>
<dbReference type="AlphaFoldDB" id="M0JDB2"/>
<gene>
    <name evidence="2" type="ORF">C438_04242</name>
</gene>
<dbReference type="InterPro" id="IPR055774">
    <property type="entry name" value="DUF7350"/>
</dbReference>
<name>M0JDB2_9EURY</name>
<keyword evidence="3" id="KW-1185">Reference proteome</keyword>
<organism evidence="2 3">
    <name type="scientific">Haloferax denitrificans ATCC 35960</name>
    <dbReference type="NCBI Taxonomy" id="662478"/>
    <lineage>
        <taxon>Archaea</taxon>
        <taxon>Methanobacteriati</taxon>
        <taxon>Methanobacteriota</taxon>
        <taxon>Stenosarchaea group</taxon>
        <taxon>Halobacteria</taxon>
        <taxon>Halobacteriales</taxon>
        <taxon>Haloferacaceae</taxon>
        <taxon>Haloferax</taxon>
    </lineage>
</organism>
<dbReference type="Gene3D" id="2.60.40.2480">
    <property type="entry name" value="Periplasmic metal-binding protein Tp34-type"/>
    <property type="match status" value="1"/>
</dbReference>
<accession>M0JDB2</accession>
<proteinExistence type="predicted"/>
<reference evidence="2 3" key="1">
    <citation type="journal article" date="2014" name="PLoS Genet.">
        <title>Phylogenetically driven sequencing of extremely halophilic archaea reveals strategies for static and dynamic osmo-response.</title>
        <authorList>
            <person name="Becker E.A."/>
            <person name="Seitzer P.M."/>
            <person name="Tritt A."/>
            <person name="Larsen D."/>
            <person name="Krusor M."/>
            <person name="Yao A.I."/>
            <person name="Wu D."/>
            <person name="Madern D."/>
            <person name="Eisen J.A."/>
            <person name="Darling A.E."/>
            <person name="Facciotti M.T."/>
        </authorList>
    </citation>
    <scope>NUCLEOTIDE SEQUENCE [LARGE SCALE GENOMIC DNA]</scope>
    <source>
        <strain evidence="2 3">ATCC 35960</strain>
    </source>
</reference>
<dbReference type="EMBL" id="AOLP01000005">
    <property type="protein sequence ID" value="EMA07117.1"/>
    <property type="molecule type" value="Genomic_DNA"/>
</dbReference>
<feature type="domain" description="DUF7350" evidence="1">
    <location>
        <begin position="94"/>
        <end position="166"/>
    </location>
</feature>
<dbReference type="PROSITE" id="PS51318">
    <property type="entry name" value="TAT"/>
    <property type="match status" value="1"/>
</dbReference>
<feature type="domain" description="DUF7350" evidence="1">
    <location>
        <begin position="232"/>
        <end position="354"/>
    </location>
</feature>
<comment type="caution">
    <text evidence="2">The sequence shown here is derived from an EMBL/GenBank/DDBJ whole genome shotgun (WGS) entry which is preliminary data.</text>
</comment>
<dbReference type="PATRIC" id="fig|662478.6.peg.802"/>
<evidence type="ECO:0000259" key="1">
    <source>
        <dbReference type="Pfam" id="PF24041"/>
    </source>
</evidence>
<dbReference type="InterPro" id="IPR006311">
    <property type="entry name" value="TAT_signal"/>
</dbReference>
<dbReference type="RefSeq" id="WP_004968004.1">
    <property type="nucleotide sequence ID" value="NZ_AOLP01000005.1"/>
</dbReference>
<sequence length="355" mass="37648">MTSRRRFLAASGTVGAAGLSGCLAELGRLYTSNEPPVVSNRPDEVYVPTHTEGMRMVGTADAGDLRVGVFYSYPHRFWVMADEGDGFGTSRTSVEAGDDVHLMASVWDPETGVVVPDTGLSIEIARDGDLVSEEVVYAMLSQRMGFHYGSNFGLDGDGTYEVTVDVGAPSLRLFGDFAGRFDSPASATLDFEYSSGDRDDIPYTMFDDQQGDSGAVRPMEMDGLPLGLGPETLPGTALGSATTGSLRLVGTALDADRFGDDDDPYLAVFPLTPYNRLLVPRLGLTATVASGGSTRFDGRLEPGLDADLGFHYGASVPGLAGDDATVDLAVDVPPQVARHEGYETAFLDFDPVRLG</sequence>
<dbReference type="Pfam" id="PF24041">
    <property type="entry name" value="DUF7350"/>
    <property type="match status" value="2"/>
</dbReference>
<evidence type="ECO:0000313" key="2">
    <source>
        <dbReference type="EMBL" id="EMA07117.1"/>
    </source>
</evidence>
<dbReference type="Proteomes" id="UP000011553">
    <property type="component" value="Unassembled WGS sequence"/>
</dbReference>
<protein>
    <submittedName>
        <fullName evidence="2">Tat (Twin-arginine translocation) pathway signal sequence domain-containing protein</fullName>
    </submittedName>
</protein>